<keyword evidence="1" id="KW-0472">Membrane</keyword>
<keyword evidence="3" id="KW-1185">Reference proteome</keyword>
<comment type="caution">
    <text evidence="2">The sequence shown here is derived from an EMBL/GenBank/DDBJ whole genome shotgun (WGS) entry which is preliminary data.</text>
</comment>
<evidence type="ECO:0000256" key="1">
    <source>
        <dbReference type="SAM" id="Phobius"/>
    </source>
</evidence>
<proteinExistence type="predicted"/>
<sequence length="148" mass="16885">MPVEPLTVTPPKPKKRSGCFKYLVFAILLVLVCGGIYIYWKFYYPYTSDGVKSGYLNFAVEKGQIFKTYEGKLIQEGIRGVMGGGVQSNEFEFSIKDKKIFDILKMNSGKRVDLHYKEYNGVIPWRGNTRYIVDSIISMRDAPEPSGF</sequence>
<accession>A0ABU7RG53</accession>
<reference evidence="2 3" key="1">
    <citation type="submission" date="2024-01" db="EMBL/GenBank/DDBJ databases">
        <title>Niabella digestum sp. nov., isolated from waste digestion system.</title>
        <authorList>
            <person name="Zhang L."/>
        </authorList>
    </citation>
    <scope>NUCLEOTIDE SEQUENCE [LARGE SCALE GENOMIC DNA]</scope>
    <source>
        <strain evidence="2 3">A18</strain>
    </source>
</reference>
<feature type="transmembrane region" description="Helical" evidence="1">
    <location>
        <begin position="20"/>
        <end position="40"/>
    </location>
</feature>
<evidence type="ECO:0000313" key="3">
    <source>
        <dbReference type="Proteomes" id="UP001357452"/>
    </source>
</evidence>
<keyword evidence="1" id="KW-1133">Transmembrane helix</keyword>
<dbReference type="EMBL" id="JAZGLY010000003">
    <property type="protein sequence ID" value="MEE6186985.1"/>
    <property type="molecule type" value="Genomic_DNA"/>
</dbReference>
<keyword evidence="1" id="KW-0812">Transmembrane</keyword>
<organism evidence="2 3">
    <name type="scientific">Niabella digestorum</name>
    <dbReference type="NCBI Taxonomy" id="3117701"/>
    <lineage>
        <taxon>Bacteria</taxon>
        <taxon>Pseudomonadati</taxon>
        <taxon>Bacteroidota</taxon>
        <taxon>Chitinophagia</taxon>
        <taxon>Chitinophagales</taxon>
        <taxon>Chitinophagaceae</taxon>
        <taxon>Niabella</taxon>
    </lineage>
</organism>
<evidence type="ECO:0008006" key="4">
    <source>
        <dbReference type="Google" id="ProtNLM"/>
    </source>
</evidence>
<evidence type="ECO:0000313" key="2">
    <source>
        <dbReference type="EMBL" id="MEE6186985.1"/>
    </source>
</evidence>
<dbReference type="Proteomes" id="UP001357452">
    <property type="component" value="Unassembled WGS sequence"/>
</dbReference>
<protein>
    <recommendedName>
        <fullName evidence="4">6-phosphogluconate dehydrogenase</fullName>
    </recommendedName>
</protein>
<dbReference type="RefSeq" id="WP_330974394.1">
    <property type="nucleotide sequence ID" value="NZ_JAZGLY010000003.1"/>
</dbReference>
<name>A0ABU7RG53_9BACT</name>
<gene>
    <name evidence="2" type="ORF">V2H41_06845</name>
</gene>